<sequence>MPRMNGRGDESILSVFPPRAHTVPTPDGTPTIGSLSSPARPFGGFAAVDEQQPVDGVVKFTRAWSVVTRHLSPPAGLHRTAKFRSPSNEIKSAFHYLVSDDSSRSDLTTWYRSEINTHFQRDVAQELRAWKEPILLGDIHNVLLNTVMVLEKAQAIYLRVNDPLLESQDLFHDDFLQSLKRAVHALFLHYLPYTRLEIALAYLTLDTLKSSLHSENDPEFCLQSGWCHCTVALDIELLKRVQQVGLGGDLAERALALAVHDFLAGPAIQRRCFAVEWIARGTVAGRLKGWIRECFFPIIAEAMSVLDGELSHSIADKLDIEQMITMAMTCLGRSRVAAIYDYVRTWPDSQGALLDIKEYLSEGSIAVKAHLCSSFSEQVRRRLLHAGASTTEILGVYISVISSLKLLDPRGVLLEKVAFPIRAYLRSRDDTANIIARSFLARIDSSGQIVADQHDDQAICIDITREMASCALDAQETGTLNWADMDWTPDPIDAGPEFKSSKTDDVVAHIFGLFDHDDLIKSVTIAFGNHLRGTVDPELIMETKLIELLKSRLDVSKLQAIEVMLKDVRESIVLNRRANPQQHRTNFLAEPDAKEIAAALPADGITLHELYGRFKSRMSLPKFTAVVKLTAHKRGDLYYSKRNRLPLSEEEPQSSSHAHEEIQFDAKVVSGYFWPQELEKSQANWSLPGIQARKETYAEVFANSGGQQKLEWAAEHDTMDLELELEDRTVHLRGVLAWRWAVLDAFNDQGPEDADASKSSAGFSAAEIAERTAMPEDMIFSAIAFWVSKDILYQRRPGHYAILERRDLDVEQQQRQQQRHPRDDDGDGDGDGIPAAGDDPMLEESLLQINLDDAAFRRAAPMIEVFIQNMLKAGGGRSVAGPTGITMMLTMMMPGFSYGDDEVMRVLEGMRAGGAATVEGELWRIV</sequence>
<name>A0A6J3MEC5_9PEZI</name>
<dbReference type="PROSITE" id="PS50069">
    <property type="entry name" value="CULLIN_2"/>
    <property type="match status" value="1"/>
</dbReference>
<reference evidence="5" key="1">
    <citation type="submission" date="2020-01" db="EMBL/GenBank/DDBJ databases">
        <authorList>
            <consortium name="DOE Joint Genome Institute"/>
            <person name="Haridas S."/>
            <person name="Albert R."/>
            <person name="Binder M."/>
            <person name="Bloem J."/>
            <person name="Labutti K."/>
            <person name="Salamov A."/>
            <person name="Andreopoulos B."/>
            <person name="Baker S.E."/>
            <person name="Barry K."/>
            <person name="Bills G."/>
            <person name="Bluhm B.H."/>
            <person name="Cannon C."/>
            <person name="Castanera R."/>
            <person name="Culley D.E."/>
            <person name="Daum C."/>
            <person name="Ezra D."/>
            <person name="Gonzalez J.B."/>
            <person name="Henrissat B."/>
            <person name="Kuo A."/>
            <person name="Liang C."/>
            <person name="Lipzen A."/>
            <person name="Lutzoni F."/>
            <person name="Magnuson J."/>
            <person name="Mondo S."/>
            <person name="Nolan M."/>
            <person name="Ohm R."/>
            <person name="Pangilinan J."/>
            <person name="Park H.-J."/>
            <person name="Ramirez L."/>
            <person name="Alfaro M."/>
            <person name="Sun H."/>
            <person name="Tritt A."/>
            <person name="Yoshinaga Y."/>
            <person name="Zwiers L.-H."/>
            <person name="Turgeon B.G."/>
            <person name="Goodwin S.B."/>
            <person name="Spatafora J.W."/>
            <person name="Crous P.W."/>
            <person name="Grigoriev I.V."/>
        </authorList>
    </citation>
    <scope>NUCLEOTIDE SEQUENCE</scope>
    <source>
        <strain evidence="5">CBS 342.82</strain>
    </source>
</reference>
<dbReference type="SUPFAM" id="SSF75632">
    <property type="entry name" value="Cullin homology domain"/>
    <property type="match status" value="1"/>
</dbReference>
<evidence type="ECO:0000313" key="4">
    <source>
        <dbReference type="Proteomes" id="UP000504637"/>
    </source>
</evidence>
<dbReference type="InterPro" id="IPR044554">
    <property type="entry name" value="ANAPC2"/>
</dbReference>
<gene>
    <name evidence="5" type="ORF">K489DRAFT_377750</name>
</gene>
<proteinExistence type="inferred from homology"/>
<protein>
    <recommendedName>
        <fullName evidence="3">Cullin family profile domain-containing protein</fullName>
    </recommendedName>
</protein>
<dbReference type="GO" id="GO:0070979">
    <property type="term" value="P:protein K11-linked ubiquitination"/>
    <property type="evidence" value="ECO:0007669"/>
    <property type="project" value="TreeGrafter"/>
</dbReference>
<evidence type="ECO:0000259" key="3">
    <source>
        <dbReference type="PROSITE" id="PS50069"/>
    </source>
</evidence>
<feature type="region of interest" description="Disordered" evidence="2">
    <location>
        <begin position="805"/>
        <end position="839"/>
    </location>
</feature>
<dbReference type="AlphaFoldDB" id="A0A6J3MEC5"/>
<dbReference type="Proteomes" id="UP000504637">
    <property type="component" value="Unplaced"/>
</dbReference>
<evidence type="ECO:0000256" key="1">
    <source>
        <dbReference type="PROSITE-ProRule" id="PRU00330"/>
    </source>
</evidence>
<dbReference type="Pfam" id="PF25773">
    <property type="entry name" value="TPR_ANAPC2"/>
    <property type="match status" value="1"/>
</dbReference>
<dbReference type="InterPro" id="IPR036317">
    <property type="entry name" value="Cullin_homology_sf"/>
</dbReference>
<comment type="similarity">
    <text evidence="1">Belongs to the cullin family.</text>
</comment>
<dbReference type="GO" id="GO:0005680">
    <property type="term" value="C:anaphase-promoting complex"/>
    <property type="evidence" value="ECO:0007669"/>
    <property type="project" value="TreeGrafter"/>
</dbReference>
<dbReference type="PANTHER" id="PTHR45957:SF1">
    <property type="entry name" value="ANAPHASE-PROMOTING COMPLEX SUBUNIT 2"/>
    <property type="match status" value="1"/>
</dbReference>
<keyword evidence="4" id="KW-1185">Reference proteome</keyword>
<accession>A0A6J3MEC5</accession>
<dbReference type="PANTHER" id="PTHR45957">
    <property type="entry name" value="ANAPHASE-PROMOTING COMPLEX SUBUNIT 2"/>
    <property type="match status" value="1"/>
</dbReference>
<feature type="domain" description="Cullin family profile" evidence="3">
    <location>
        <begin position="510"/>
        <end position="787"/>
    </location>
</feature>
<reference evidence="5" key="2">
    <citation type="submission" date="2020-04" db="EMBL/GenBank/DDBJ databases">
        <authorList>
            <consortium name="NCBI Genome Project"/>
        </authorList>
    </citation>
    <scope>NUCLEOTIDE SEQUENCE</scope>
    <source>
        <strain evidence="5">CBS 342.82</strain>
    </source>
</reference>
<organism evidence="5">
    <name type="scientific">Dissoconium aciculare CBS 342.82</name>
    <dbReference type="NCBI Taxonomy" id="1314786"/>
    <lineage>
        <taxon>Eukaryota</taxon>
        <taxon>Fungi</taxon>
        <taxon>Dikarya</taxon>
        <taxon>Ascomycota</taxon>
        <taxon>Pezizomycotina</taxon>
        <taxon>Dothideomycetes</taxon>
        <taxon>Dothideomycetidae</taxon>
        <taxon>Mycosphaerellales</taxon>
        <taxon>Dissoconiaceae</taxon>
        <taxon>Dissoconium</taxon>
    </lineage>
</organism>
<dbReference type="Gene3D" id="3.30.230.130">
    <property type="entry name" value="Cullin, Chain C, Domain 2"/>
    <property type="match status" value="1"/>
</dbReference>
<dbReference type="OrthoDB" id="5581181at2759"/>
<dbReference type="InterPro" id="IPR016158">
    <property type="entry name" value="Cullin_homology"/>
</dbReference>
<dbReference type="RefSeq" id="XP_033462238.1">
    <property type="nucleotide sequence ID" value="XM_033604231.1"/>
</dbReference>
<evidence type="ECO:0000256" key="2">
    <source>
        <dbReference type="SAM" id="MobiDB-lite"/>
    </source>
</evidence>
<evidence type="ECO:0000313" key="5">
    <source>
        <dbReference type="RefSeq" id="XP_033462238.1"/>
    </source>
</evidence>
<dbReference type="GO" id="GO:0007091">
    <property type="term" value="P:metaphase/anaphase transition of mitotic cell cycle"/>
    <property type="evidence" value="ECO:0007669"/>
    <property type="project" value="TreeGrafter"/>
</dbReference>
<reference evidence="5" key="3">
    <citation type="submission" date="2025-08" db="UniProtKB">
        <authorList>
            <consortium name="RefSeq"/>
        </authorList>
    </citation>
    <scope>IDENTIFICATION</scope>
    <source>
        <strain evidence="5">CBS 342.82</strain>
    </source>
</reference>
<feature type="compositionally biased region" description="Basic and acidic residues" evidence="2">
    <location>
        <begin position="1"/>
        <end position="10"/>
    </location>
</feature>
<feature type="region of interest" description="Disordered" evidence="2">
    <location>
        <begin position="1"/>
        <end position="30"/>
    </location>
</feature>
<dbReference type="InterPro" id="IPR057975">
    <property type="entry name" value="TPR_ANAPC2"/>
</dbReference>
<dbReference type="GeneID" id="54362031"/>